<comment type="similarity">
    <text evidence="1">Belongs to the glycosyltransferase 2 family.</text>
</comment>
<evidence type="ECO:0000256" key="3">
    <source>
        <dbReference type="ARBA" id="ARBA00022679"/>
    </source>
</evidence>
<dbReference type="Proteomes" id="UP001060368">
    <property type="component" value="Chromosome"/>
</dbReference>
<feature type="domain" description="Glycosyltransferase 2-like" evidence="4">
    <location>
        <begin position="3"/>
        <end position="172"/>
    </location>
</feature>
<organism evidence="5 6">
    <name type="scientific">Methanoplanus endosymbiosus</name>
    <dbReference type="NCBI Taxonomy" id="33865"/>
    <lineage>
        <taxon>Archaea</taxon>
        <taxon>Methanobacteriati</taxon>
        <taxon>Methanobacteriota</taxon>
        <taxon>Stenosarchaea group</taxon>
        <taxon>Methanomicrobia</taxon>
        <taxon>Methanomicrobiales</taxon>
        <taxon>Methanomicrobiaceae</taxon>
        <taxon>Methanoplanus</taxon>
    </lineage>
</organism>
<keyword evidence="2 5" id="KW-0328">Glycosyltransferase</keyword>
<dbReference type="KEGG" id="mend:L6E24_08010"/>
<reference evidence="5" key="1">
    <citation type="submission" date="2022-04" db="EMBL/GenBank/DDBJ databases">
        <title>Complete genome of Methanoplanus endosymbiosus DSM 3599.</title>
        <authorList>
            <person name="Chen S.-C."/>
            <person name="You Y.-T."/>
            <person name="Zhou Y.-Z."/>
            <person name="Lai M.-C."/>
        </authorList>
    </citation>
    <scope>NUCLEOTIDE SEQUENCE</scope>
    <source>
        <strain evidence="5">DSM 3599</strain>
    </source>
</reference>
<dbReference type="PANTHER" id="PTHR43398:SF1">
    <property type="entry name" value="DOLICHOL-PHOSPHATE MANNOSYLTRANSFERASE SUBUNIT 1"/>
    <property type="match status" value="1"/>
</dbReference>
<dbReference type="InterPro" id="IPR001173">
    <property type="entry name" value="Glyco_trans_2-like"/>
</dbReference>
<dbReference type="Pfam" id="PF00535">
    <property type="entry name" value="Glycos_transf_2"/>
    <property type="match status" value="1"/>
</dbReference>
<dbReference type="PANTHER" id="PTHR43398">
    <property type="entry name" value="DOLICHOL-PHOSPHATE MANNOSYLTRANSFERASE SUBUNIT 1"/>
    <property type="match status" value="1"/>
</dbReference>
<name>A0A9E7PJW5_9EURY</name>
<evidence type="ECO:0000259" key="4">
    <source>
        <dbReference type="Pfam" id="PF00535"/>
    </source>
</evidence>
<dbReference type="RefSeq" id="WP_257741478.1">
    <property type="nucleotide sequence ID" value="NZ_CP096115.1"/>
</dbReference>
<keyword evidence="3 5" id="KW-0808">Transferase</keyword>
<proteinExistence type="inferred from homology"/>
<dbReference type="InterPro" id="IPR029044">
    <property type="entry name" value="Nucleotide-diphossugar_trans"/>
</dbReference>
<dbReference type="InterPro" id="IPR039528">
    <property type="entry name" value="DPM1-like"/>
</dbReference>
<dbReference type="SUPFAM" id="SSF53448">
    <property type="entry name" value="Nucleotide-diphospho-sugar transferases"/>
    <property type="match status" value="1"/>
</dbReference>
<dbReference type="GeneID" id="74307637"/>
<dbReference type="GO" id="GO:0004582">
    <property type="term" value="F:dolichyl-phosphate beta-D-mannosyltransferase activity"/>
    <property type="evidence" value="ECO:0007669"/>
    <property type="project" value="InterPro"/>
</dbReference>
<dbReference type="EMBL" id="CP096115">
    <property type="protein sequence ID" value="UUX91325.1"/>
    <property type="molecule type" value="Genomic_DNA"/>
</dbReference>
<evidence type="ECO:0000313" key="6">
    <source>
        <dbReference type="Proteomes" id="UP001060368"/>
    </source>
</evidence>
<accession>A0A9E7PJW5</accession>
<dbReference type="Gene3D" id="3.90.550.10">
    <property type="entry name" value="Spore Coat Polysaccharide Biosynthesis Protein SpsA, Chain A"/>
    <property type="match status" value="1"/>
</dbReference>
<evidence type="ECO:0000256" key="1">
    <source>
        <dbReference type="ARBA" id="ARBA00006739"/>
    </source>
</evidence>
<dbReference type="AlphaFoldDB" id="A0A9E7PJW5"/>
<evidence type="ECO:0000256" key="2">
    <source>
        <dbReference type="ARBA" id="ARBA00022676"/>
    </source>
</evidence>
<keyword evidence="6" id="KW-1185">Reference proteome</keyword>
<dbReference type="EC" id="2.4.-.-" evidence="5"/>
<protein>
    <submittedName>
        <fullName evidence="5">Glycosyltransferase</fullName>
        <ecNumber evidence="5">2.4.-.-</ecNumber>
    </submittedName>
</protein>
<gene>
    <name evidence="5" type="ORF">L6E24_08010</name>
</gene>
<sequence>MAIVVPCYNESENIPRITKKIFELKREGVLIGIDFVFVNDGSKDDSLDLIKNYSSEYEWFRFCNHEVNRGFAHALKTGREYAIRDGYNIIGQIDCDLTHPLEMIGGMKDELALCDMVIASRYVGDGGMKNVPLQRVLLSRTAQIFFRTVFRIRTKDATSGFRLCRKEIFEKIDLEIDTFAVQLELTIKAERNKFRISEVPFVLVNRRFGSSKFNLNQFLVYISSVIKLIF</sequence>
<evidence type="ECO:0000313" key="5">
    <source>
        <dbReference type="EMBL" id="UUX91325.1"/>
    </source>
</evidence>